<feature type="compositionally biased region" description="Basic and acidic residues" evidence="1">
    <location>
        <begin position="61"/>
        <end position="73"/>
    </location>
</feature>
<keyword evidence="3" id="KW-1185">Reference proteome</keyword>
<dbReference type="PANTHER" id="PTHR34464:SF3">
    <property type="entry name" value="OS09G0376300 PROTEIN"/>
    <property type="match status" value="1"/>
</dbReference>
<dbReference type="PANTHER" id="PTHR34464">
    <property type="entry name" value="OS09G0376300 PROTEIN"/>
    <property type="match status" value="1"/>
</dbReference>
<sequence length="162" mass="18123">MEKARNLFSWICGRKPRGSRNPGPISSSDFAMRGFDSMRFAAVGGPGVRPNSRPAKKKRHRPEERRIDKEHDAVLVMSDGGCMSGSESDSDWSVGWSEPHAPEFQSETETEDSFAVLVPCYRHGQTEQVDSSKNHVLGATDSRNDDGLDRDMDIEQWLAEHC</sequence>
<accession>A0AAQ3KY71</accession>
<reference evidence="2 3" key="1">
    <citation type="submission" date="2023-10" db="EMBL/GenBank/DDBJ databases">
        <title>Chromosome-scale genome assembly provides insights into flower coloration mechanisms of Canna indica.</title>
        <authorList>
            <person name="Li C."/>
        </authorList>
    </citation>
    <scope>NUCLEOTIDE SEQUENCE [LARGE SCALE GENOMIC DNA]</scope>
    <source>
        <tissue evidence="2">Flower</tissue>
    </source>
</reference>
<gene>
    <name evidence="2" type="ORF">Cni_G22582</name>
</gene>
<dbReference type="EMBL" id="CP136896">
    <property type="protein sequence ID" value="WOL13802.1"/>
    <property type="molecule type" value="Genomic_DNA"/>
</dbReference>
<dbReference type="Proteomes" id="UP001327560">
    <property type="component" value="Chromosome 7"/>
</dbReference>
<evidence type="ECO:0000313" key="3">
    <source>
        <dbReference type="Proteomes" id="UP001327560"/>
    </source>
</evidence>
<name>A0AAQ3KY71_9LILI</name>
<feature type="region of interest" description="Disordered" evidence="1">
    <location>
        <begin position="41"/>
        <end position="109"/>
    </location>
</feature>
<organism evidence="2 3">
    <name type="scientific">Canna indica</name>
    <name type="common">Indian-shot</name>
    <dbReference type="NCBI Taxonomy" id="4628"/>
    <lineage>
        <taxon>Eukaryota</taxon>
        <taxon>Viridiplantae</taxon>
        <taxon>Streptophyta</taxon>
        <taxon>Embryophyta</taxon>
        <taxon>Tracheophyta</taxon>
        <taxon>Spermatophyta</taxon>
        <taxon>Magnoliopsida</taxon>
        <taxon>Liliopsida</taxon>
        <taxon>Zingiberales</taxon>
        <taxon>Cannaceae</taxon>
        <taxon>Canna</taxon>
    </lineage>
</organism>
<dbReference type="AlphaFoldDB" id="A0AAQ3KY71"/>
<protein>
    <submittedName>
        <fullName evidence="2">Uncharacterized protein</fullName>
    </submittedName>
</protein>
<proteinExistence type="predicted"/>
<evidence type="ECO:0000313" key="2">
    <source>
        <dbReference type="EMBL" id="WOL13802.1"/>
    </source>
</evidence>
<evidence type="ECO:0000256" key="1">
    <source>
        <dbReference type="SAM" id="MobiDB-lite"/>
    </source>
</evidence>
<feature type="region of interest" description="Disordered" evidence="1">
    <location>
        <begin position="127"/>
        <end position="149"/>
    </location>
</feature>